<sequence>MARDGDHRFSDWPIVYVLNNDTHVYVGETSSAARRLEQHFGHPDKRRLHAVRLVLGSRFNKSACLDLESRLIQWFGSDARYQVLNSNRGQVDWDYFDRDAYRATFDEIFEQLRDQKLFTRSIAEIRNSDMFKLSPFKALNDAQAAAIDDLLDRLFDDLSSGVGSTSVVQGEPGTGKTVVAIYLLKLLEDIRTMDPTDLRDADERFSERYVVEKRDLLKGLRIGFVVPQQSLRKTVKKVFRRTPGLKNVPVLTAFEVGASDESFDLLIVDEAHRLTHRANLGALNHLRRTITEKLYGTDDPSKTQLDWIRDRSRHQIFLIDSEQSVRTADLPQAVQRELIDRARDENRHHLLWSQMRVAGGNDYLDHVRALLSDRLPAPTSFGDYDLRMFDDLGELRDAIRARDAEVGLSRLVAGYAWEWRSKRAQSEFDIVLDGVSLRWNRTVTDWINSPGSVDEVGSIHTVQGYDLNYAGVIIGPDLRWDVERSRLVFDRANYFDKTAAQDNKMLGIAYSDDDLLVLVRNVYRVLMTRGMRGTYVYVCDPALRERLRGVLG</sequence>
<dbReference type="Pfam" id="PF01541">
    <property type="entry name" value="GIY-YIG"/>
    <property type="match status" value="1"/>
</dbReference>
<dbReference type="InterPro" id="IPR035901">
    <property type="entry name" value="GIY-YIG_endonuc_sf"/>
</dbReference>
<dbReference type="InterPro" id="IPR027417">
    <property type="entry name" value="P-loop_NTPase"/>
</dbReference>
<feature type="domain" description="GIY-YIG" evidence="1">
    <location>
        <begin position="11"/>
        <end position="83"/>
    </location>
</feature>
<dbReference type="EMBL" id="JAGFOA010000002">
    <property type="protein sequence ID" value="MBO3662946.1"/>
    <property type="molecule type" value="Genomic_DNA"/>
</dbReference>
<keyword evidence="3" id="KW-1185">Reference proteome</keyword>
<dbReference type="PROSITE" id="PS50164">
    <property type="entry name" value="GIY_YIG"/>
    <property type="match status" value="1"/>
</dbReference>
<dbReference type="SUPFAM" id="SSF82771">
    <property type="entry name" value="GIY-YIG endonuclease"/>
    <property type="match status" value="1"/>
</dbReference>
<proteinExistence type="predicted"/>
<gene>
    <name evidence="2" type="ORF">J5V96_05395</name>
</gene>
<comment type="caution">
    <text evidence="2">The sequence shown here is derived from an EMBL/GenBank/DDBJ whole genome shotgun (WGS) entry which is preliminary data.</text>
</comment>
<dbReference type="InterPro" id="IPR000305">
    <property type="entry name" value="GIY-YIG_endonuc"/>
</dbReference>
<reference evidence="2" key="1">
    <citation type="submission" date="2021-03" db="EMBL/GenBank/DDBJ databases">
        <title>Microbacterium sp. nov., a novel actinobacterium isolated from cow dung.</title>
        <authorList>
            <person name="Zhang L."/>
        </authorList>
    </citation>
    <scope>NUCLEOTIDE SEQUENCE</scope>
    <source>
        <strain evidence="2">NEAU-LLB</strain>
    </source>
</reference>
<dbReference type="Gene3D" id="3.40.50.300">
    <property type="entry name" value="P-loop containing nucleotide triphosphate hydrolases"/>
    <property type="match status" value="1"/>
</dbReference>
<dbReference type="SUPFAM" id="SSF52540">
    <property type="entry name" value="P-loop containing nucleoside triphosphate hydrolases"/>
    <property type="match status" value="1"/>
</dbReference>
<accession>A0A939QP31</accession>
<dbReference type="Pfam" id="PF09848">
    <property type="entry name" value="SLFN-g3_helicase"/>
    <property type="match status" value="1"/>
</dbReference>
<evidence type="ECO:0000259" key="1">
    <source>
        <dbReference type="PROSITE" id="PS50164"/>
    </source>
</evidence>
<organism evidence="2 3">
    <name type="scientific">Microbacterium stercoris</name>
    <dbReference type="NCBI Taxonomy" id="2820289"/>
    <lineage>
        <taxon>Bacteria</taxon>
        <taxon>Bacillati</taxon>
        <taxon>Actinomycetota</taxon>
        <taxon>Actinomycetes</taxon>
        <taxon>Micrococcales</taxon>
        <taxon>Microbacteriaceae</taxon>
        <taxon>Microbacterium</taxon>
    </lineage>
</organism>
<dbReference type="InterPro" id="IPR018647">
    <property type="entry name" value="SLFN_3-like_DNA/RNA_helicase"/>
</dbReference>
<dbReference type="Proteomes" id="UP000680132">
    <property type="component" value="Unassembled WGS sequence"/>
</dbReference>
<evidence type="ECO:0000313" key="3">
    <source>
        <dbReference type="Proteomes" id="UP000680132"/>
    </source>
</evidence>
<protein>
    <submittedName>
        <fullName evidence="2">DUF2075 domain-containing protein</fullName>
    </submittedName>
</protein>
<dbReference type="SMART" id="SM00465">
    <property type="entry name" value="GIYc"/>
    <property type="match status" value="1"/>
</dbReference>
<dbReference type="CDD" id="cd10439">
    <property type="entry name" value="GIY-YIG_COG3410"/>
    <property type="match status" value="1"/>
</dbReference>
<evidence type="ECO:0000313" key="2">
    <source>
        <dbReference type="EMBL" id="MBO3662946.1"/>
    </source>
</evidence>
<name>A0A939QP31_9MICO</name>
<dbReference type="AlphaFoldDB" id="A0A939QP31"/>